<proteinExistence type="evidence at transcript level"/>
<evidence type="ECO:0000313" key="4">
    <source>
        <dbReference type="EMBL" id="CDG68811.1"/>
    </source>
</evidence>
<dbReference type="InterPro" id="IPR008936">
    <property type="entry name" value="Rho_GTPase_activation_prot"/>
</dbReference>
<dbReference type="Pfam" id="PF25442">
    <property type="entry name" value="Ubiquitin_RHG40_C"/>
    <property type="match status" value="1"/>
</dbReference>
<dbReference type="PANTHER" id="PTHR14963">
    <property type="entry name" value="RHO GTPASE ACTIVATING PROTEIN 18,19-RELATED"/>
    <property type="match status" value="1"/>
</dbReference>
<dbReference type="InterPro" id="IPR057323">
    <property type="entry name" value="RHG40/28/18_ubiquitin"/>
</dbReference>
<dbReference type="Pfam" id="PF00620">
    <property type="entry name" value="RhoGAP"/>
    <property type="match status" value="1"/>
</dbReference>
<protein>
    <submittedName>
        <fullName evidence="4">Rho GTPase-activating protein 18</fullName>
    </submittedName>
</protein>
<organism evidence="4">
    <name type="scientific">Hydra vulgaris</name>
    <name type="common">Hydra</name>
    <name type="synonym">Hydra attenuata</name>
    <dbReference type="NCBI Taxonomy" id="6087"/>
    <lineage>
        <taxon>Eukaryota</taxon>
        <taxon>Metazoa</taxon>
        <taxon>Cnidaria</taxon>
        <taxon>Hydrozoa</taxon>
        <taxon>Hydroidolina</taxon>
        <taxon>Anthoathecata</taxon>
        <taxon>Aplanulata</taxon>
        <taxon>Hydridae</taxon>
        <taxon>Hydra</taxon>
    </lineage>
</organism>
<evidence type="ECO:0000256" key="1">
    <source>
        <dbReference type="ARBA" id="ARBA00022468"/>
    </source>
</evidence>
<feature type="region of interest" description="Disordered" evidence="2">
    <location>
        <begin position="236"/>
        <end position="267"/>
    </location>
</feature>
<dbReference type="PROSITE" id="PS50238">
    <property type="entry name" value="RHOGAP"/>
    <property type="match status" value="1"/>
</dbReference>
<dbReference type="GO" id="GO:0030833">
    <property type="term" value="P:regulation of actin filament polymerization"/>
    <property type="evidence" value="ECO:0007669"/>
    <property type="project" value="TreeGrafter"/>
</dbReference>
<accession>T2M9S1</accession>
<dbReference type="Gene3D" id="1.10.555.10">
    <property type="entry name" value="Rho GTPase activation protein"/>
    <property type="match status" value="1"/>
</dbReference>
<evidence type="ECO:0000259" key="3">
    <source>
        <dbReference type="PROSITE" id="PS50238"/>
    </source>
</evidence>
<sequence length="951" mass="108096">MNEALSGSLSTDDSYGIFWDEYRVIEQSTNHSSFQKNFDVEDGALKKEENNETKIQWLSDVGFTNIAKKFREKTEIDHNDVDMRIITASLTRAQANAVRQRIDALNEAIRQSKLHDENPRRNHLKSKHKDVRDLFQIDSSITKDSQLSSQNSAEESKSKIIKIPISSVSSQKPDLSQISAKHEFEKSKNAQEGVRKVCEDQDFIKNDYKINKQTKKEDNLVLCTAINNFTFKTGQQRNETFKTGQQRNEDPKQNVSRPRSLIMESDKKYNLHRKSSEIYNTSAAIKERNTEDCIKKIQDIFENKFVHEQNSLPNSLTKYNSSAKSGTTLLLEQNNSEQTNNFYSNIQMQSIESLNNNRLLTSDSSSDLNLTQNVLLSNSHGTDDKRLVRVDSNYIKVSYVEDSYITTNKCMELSPKVQLENKFNNFRTKHDSSNDKQYSPILCMKNSLDILNHSGSEDSKSLSSRGSMESFDELSISKNESIYDTVSISSGLTDDKDTNESFEFVESPLVLDGDAKLAVGSVVNKDDKSLPEKLLGPTFPPLPNFTLTRDELGITRIGDLSELDMIKIRSLALMELTALFDEYSISMNRRKSLPKQRYKETGVFGVPLTLLVEQNDKKAQAPQVLQDMISYIEKNGLNEEGILRVTGSLPRIKQIKEDLEKDFQSFSWDGVKICDVCTCLKQFLRELPIPLLSYEYQNTFAAVANLPNRKDQLQALNLLVLLLHPVHQETLKLILLFLQKVVSHEATSKMGLNNVAMIMAPNLFFQNNSKINTDEAQKAVGMTDVLRMLIKYQNILWTIPSFMVTQIRYLYEAGANTKDQKSVKKIIARRIKNNLFGRRGKSSESSGDELDDLIIRVRAPSFNKQSMAIQLTDKTTAADVIAKFQWRRQNSIKDEIDKSKCKKVDDADVEYCLCETGGNIGERILDPSSNISAILKVNPNVEWLLKVYPSG</sequence>
<reference evidence="4" key="1">
    <citation type="journal article" date="2013" name="Genome Biol. Evol.">
        <title>Punctuated emergences of genetic and phenotypic innovations in eumetazoan, bilaterian, euteleostome, and hominidae ancestors.</title>
        <authorList>
            <person name="Wenger Y."/>
            <person name="Galliot B."/>
        </authorList>
    </citation>
    <scope>NUCLEOTIDE SEQUENCE</scope>
    <source>
        <tissue evidence="4">Whole animals</tissue>
    </source>
</reference>
<evidence type="ECO:0000256" key="2">
    <source>
        <dbReference type="SAM" id="MobiDB-lite"/>
    </source>
</evidence>
<dbReference type="SUPFAM" id="SSF48350">
    <property type="entry name" value="GTPase activation domain, GAP"/>
    <property type="match status" value="1"/>
</dbReference>
<dbReference type="OrthoDB" id="27680at2759"/>
<keyword evidence="1" id="KW-0343">GTPase activation</keyword>
<dbReference type="SMART" id="SM00324">
    <property type="entry name" value="RhoGAP"/>
    <property type="match status" value="1"/>
</dbReference>
<dbReference type="EMBL" id="HAAD01002579">
    <property type="protein sequence ID" value="CDG68811.1"/>
    <property type="molecule type" value="mRNA"/>
</dbReference>
<dbReference type="GO" id="GO:0051056">
    <property type="term" value="P:regulation of small GTPase mediated signal transduction"/>
    <property type="evidence" value="ECO:0007669"/>
    <property type="project" value="TreeGrafter"/>
</dbReference>
<dbReference type="GO" id="GO:0007165">
    <property type="term" value="P:signal transduction"/>
    <property type="evidence" value="ECO:0007669"/>
    <property type="project" value="InterPro"/>
</dbReference>
<name>T2M9S1_HYDVU</name>
<gene>
    <name evidence="4" type="primary">ARHGAP18</name>
</gene>
<dbReference type="AlphaFoldDB" id="T2M9S1"/>
<dbReference type="GO" id="GO:0005096">
    <property type="term" value="F:GTPase activator activity"/>
    <property type="evidence" value="ECO:0007669"/>
    <property type="project" value="UniProtKB-KW"/>
</dbReference>
<feature type="compositionally biased region" description="Polar residues" evidence="2">
    <location>
        <begin position="236"/>
        <end position="246"/>
    </location>
</feature>
<dbReference type="GO" id="GO:0005737">
    <property type="term" value="C:cytoplasm"/>
    <property type="evidence" value="ECO:0007669"/>
    <property type="project" value="TreeGrafter"/>
</dbReference>
<dbReference type="InterPro" id="IPR000198">
    <property type="entry name" value="RhoGAP_dom"/>
</dbReference>
<dbReference type="PANTHER" id="PTHR14963:SF1">
    <property type="entry name" value="RHO GTPASE-ACTIVATING PROTEIN CONUNDRUM"/>
    <property type="match status" value="1"/>
</dbReference>
<feature type="domain" description="Rho-GAP" evidence="3">
    <location>
        <begin position="606"/>
        <end position="797"/>
    </location>
</feature>